<dbReference type="GO" id="GO:0005886">
    <property type="term" value="C:plasma membrane"/>
    <property type="evidence" value="ECO:0007669"/>
    <property type="project" value="UniProtKB-SubCell"/>
</dbReference>
<evidence type="ECO:0000259" key="9">
    <source>
        <dbReference type="PROSITE" id="PS50110"/>
    </source>
</evidence>
<dbReference type="SUPFAM" id="SSF47384">
    <property type="entry name" value="Homodimeric domain of signal transducing histidine kinase"/>
    <property type="match status" value="1"/>
</dbReference>
<feature type="domain" description="HPt" evidence="10">
    <location>
        <begin position="1310"/>
        <end position="1398"/>
    </location>
</feature>
<name>A0A2S6ZM31_9XANT</name>
<dbReference type="Pfam" id="PF00497">
    <property type="entry name" value="SBP_bac_3"/>
    <property type="match status" value="2"/>
</dbReference>
<dbReference type="PRINTS" id="PR00344">
    <property type="entry name" value="BCTRLSENSOR"/>
</dbReference>
<dbReference type="CDD" id="cd00130">
    <property type="entry name" value="PAS"/>
    <property type="match status" value="1"/>
</dbReference>
<dbReference type="Gene3D" id="3.30.450.20">
    <property type="entry name" value="PAS domain"/>
    <property type="match status" value="2"/>
</dbReference>
<evidence type="ECO:0000256" key="7">
    <source>
        <dbReference type="SAM" id="Phobius"/>
    </source>
</evidence>
<keyword evidence="7" id="KW-1133">Transmembrane helix</keyword>
<dbReference type="Gene3D" id="1.10.287.130">
    <property type="match status" value="1"/>
</dbReference>
<dbReference type="Gene3D" id="3.30.565.10">
    <property type="entry name" value="Histidine kinase-like ATPase, C-terminal domain"/>
    <property type="match status" value="1"/>
</dbReference>
<sequence>MEVDRMTARLLWTLFVGWTVLCMAPSTARAQQPGTQAPLVVGFSRQGLAPLAHPSEHGATGYSIDYLRRLAQSAGWQLAYRSYPTFQDSLDALCRGEIDIVPDVIVNEQRSRCLIFTTRYLDSRPVLVTRNATAPITGDNWRTFRFVAERGQAVAQWLAQWPGPVPPLLVENTRAALAAVEEKRADAYLGEPYQLDGVFKRSGFSDLQVRPQSIYDDAGLHFALSWRAEALRARLDAAMAAMPPGELARLQAHWLDQRTVQSRTAADTITPGQRAMLQRQAPLRLGFVPSAQPIGFLDDDGAPQGIASGYLDYLTRQTGLQVEPVPVSGSAQARARAERGELDMLMPLEAMDERVPGWAYTKPFTTVTYVVVARADALTYSALEGLDHAALAVPDHPTLRRVLGRRLPHSRLAPAGNDRQGLQMVLDGHVQGYVGNLAVVDALIAREFSGRLKVVAPTDISMGLLIAVSPSHAELVPIIDNLIDAMPRQQRRRIDDHWLRNSYQFGVSQRRVFALVGGSILASVLVIALVLRLYLASRRRTRALQVAEQRLTGQLHFNSLLLDAYPLPVAVKDGQQRYVRVNRAYQDAFDVSEQGLVGQRMQDVSHYAPDLRQRVIAATGEALASGEPNRREYVVPDRHGRRRIWLNLIQPYRLDGATSAGVLSTFIDLTSIREAEQKARRLESMLSRITANLPATVFEIRADGDGAFCFSYVAGNVEELFGQSSERLAAEPQWPATCLSAADHRRARRRFALSAARMRPLSLEFQVAAHCGGKWLRTEAAPRREEDGTLAWSGVCSDITKAREYESELARTTALAEVAARSKANFLATMSHEIRTPMNGVLGLLEILSRSPLPEEAGAMLSTVMQSARSLQHILDDILDLSRLESDQVQIVTEPADLVAMLENVLSTIGHRAHDKGLRLRCHVDRRVGRRLQLDVIRLRQVLMNLISNAIKFTHHGQIRVALQVEEEQGPLQTIRFEVRDTGIGITPAQLEKLFEPFSQADDAIARQYGGSGLGLMICRRLVRLMGGDIAMHSVHGQGTAVSFAVRMPCVEASPPPSAGAPRVGLALGEPSRREDVRQQLLALGVEPVDGAASPAAPVALWLLDEAAAQVPGVPCAWVVDEPLTLGYAEPSGRLLLSVNPLSRKALQQVLGRLLPRAPSGPVAAPAPAPRSGFLEYGSVLVVEDHPTNQILLRQQLIELQCMHEIVGSGRDGMAALAAQSFALVLSDCYMAGMDGYRMTELIRAGEAAGQRLPIVGMTASTLPEEQERARAAGMDMLLLKPIGLEQLEAVLRRYLGPPEPLASAAQSVRDGVRAAMRQAFVDETAKDLGALDQAMAAGDRGGARDSLHKIGGGLAVLGERGLSAQARALLEALAADQPGIEPGLHAFERQLRQQFAL</sequence>
<dbReference type="SMART" id="SM00387">
    <property type="entry name" value="HATPase_c"/>
    <property type="match status" value="1"/>
</dbReference>
<proteinExistence type="predicted"/>
<dbReference type="EC" id="2.7.13.3" evidence="2"/>
<keyword evidence="4" id="KW-0902">Two-component regulatory system</keyword>
<dbReference type="EMBL" id="MIGX01000001">
    <property type="protein sequence ID" value="PPT93333.1"/>
    <property type="molecule type" value="Genomic_DNA"/>
</dbReference>
<feature type="transmembrane region" description="Helical" evidence="7">
    <location>
        <begin position="512"/>
        <end position="535"/>
    </location>
</feature>
<dbReference type="Pfam" id="PF01627">
    <property type="entry name" value="Hpt"/>
    <property type="match status" value="1"/>
</dbReference>
<keyword evidence="7" id="KW-0812">Transmembrane</keyword>
<dbReference type="PROSITE" id="PS50110">
    <property type="entry name" value="RESPONSE_REGULATORY"/>
    <property type="match status" value="1"/>
</dbReference>
<dbReference type="InterPro" id="IPR036097">
    <property type="entry name" value="HisK_dim/P_sf"/>
</dbReference>
<dbReference type="InterPro" id="IPR001638">
    <property type="entry name" value="Solute-binding_3/MltF_N"/>
</dbReference>
<dbReference type="SMART" id="SM00448">
    <property type="entry name" value="REC"/>
    <property type="match status" value="1"/>
</dbReference>
<dbReference type="SUPFAM" id="SSF55785">
    <property type="entry name" value="PYP-like sensor domain (PAS domain)"/>
    <property type="match status" value="2"/>
</dbReference>
<feature type="domain" description="Response regulatory" evidence="9">
    <location>
        <begin position="1179"/>
        <end position="1296"/>
    </location>
</feature>
<dbReference type="PANTHER" id="PTHR45339">
    <property type="entry name" value="HYBRID SIGNAL TRANSDUCTION HISTIDINE KINASE J"/>
    <property type="match status" value="1"/>
</dbReference>
<dbReference type="SUPFAM" id="SSF52172">
    <property type="entry name" value="CheY-like"/>
    <property type="match status" value="1"/>
</dbReference>
<dbReference type="Proteomes" id="UP000239898">
    <property type="component" value="Unassembled WGS sequence"/>
</dbReference>
<gene>
    <name evidence="11" type="ORF">XthCFBP4691_00205</name>
</gene>
<dbReference type="InterPro" id="IPR001789">
    <property type="entry name" value="Sig_transdc_resp-reg_receiver"/>
</dbReference>
<organism evidence="11 12">
    <name type="scientific">Xanthomonas theicola</name>
    <dbReference type="NCBI Taxonomy" id="56464"/>
    <lineage>
        <taxon>Bacteria</taxon>
        <taxon>Pseudomonadati</taxon>
        <taxon>Pseudomonadota</taxon>
        <taxon>Gammaproteobacteria</taxon>
        <taxon>Lysobacterales</taxon>
        <taxon>Lysobacteraceae</taxon>
        <taxon>Xanthomonas</taxon>
    </lineage>
</organism>
<dbReference type="Pfam" id="PF02518">
    <property type="entry name" value="HATPase_c"/>
    <property type="match status" value="1"/>
</dbReference>
<dbReference type="PANTHER" id="PTHR45339:SF5">
    <property type="entry name" value="HISTIDINE KINASE"/>
    <property type="match status" value="1"/>
</dbReference>
<evidence type="ECO:0000256" key="1">
    <source>
        <dbReference type="ARBA" id="ARBA00000085"/>
    </source>
</evidence>
<evidence type="ECO:0000256" key="6">
    <source>
        <dbReference type="PROSITE-ProRule" id="PRU00169"/>
    </source>
</evidence>
<reference evidence="11 12" key="1">
    <citation type="submission" date="2016-08" db="EMBL/GenBank/DDBJ databases">
        <title>Evolution of the type three secretion system and type three effector repertoires in Xanthomonas.</title>
        <authorList>
            <person name="Merda D."/>
            <person name="Briand M."/>
            <person name="Bosis E."/>
            <person name="Rousseau C."/>
            <person name="Portier P."/>
            <person name="Jacques M.-A."/>
            <person name="Fischer-Le Saux M."/>
        </authorList>
    </citation>
    <scope>NUCLEOTIDE SEQUENCE [LARGE SCALE GENOMIC DNA]</scope>
    <source>
        <strain evidence="11 12">CFBP 4691</strain>
    </source>
</reference>
<dbReference type="InterPro" id="IPR013656">
    <property type="entry name" value="PAS_4"/>
</dbReference>
<dbReference type="SMART" id="SM00388">
    <property type="entry name" value="HisKA"/>
    <property type="match status" value="1"/>
</dbReference>
<dbReference type="SMART" id="SM00062">
    <property type="entry name" value="PBPb"/>
    <property type="match status" value="2"/>
</dbReference>
<protein>
    <recommendedName>
        <fullName evidence="2">histidine kinase</fullName>
        <ecNumber evidence="2">2.7.13.3</ecNumber>
    </recommendedName>
</protein>
<dbReference type="InterPro" id="IPR011006">
    <property type="entry name" value="CheY-like_superfamily"/>
</dbReference>
<evidence type="ECO:0000256" key="4">
    <source>
        <dbReference type="ARBA" id="ARBA00023012"/>
    </source>
</evidence>
<dbReference type="Pfam" id="PF00072">
    <property type="entry name" value="Response_reg"/>
    <property type="match status" value="1"/>
</dbReference>
<dbReference type="SUPFAM" id="SSF47226">
    <property type="entry name" value="Histidine-containing phosphotransfer domain, HPT domain"/>
    <property type="match status" value="1"/>
</dbReference>
<dbReference type="InterPro" id="IPR004358">
    <property type="entry name" value="Sig_transdc_His_kin-like_C"/>
</dbReference>
<accession>A0A2S6ZM31</accession>
<dbReference type="Gene3D" id="1.20.120.160">
    <property type="entry name" value="HPT domain"/>
    <property type="match status" value="1"/>
</dbReference>
<dbReference type="SUPFAM" id="SSF55874">
    <property type="entry name" value="ATPase domain of HSP90 chaperone/DNA topoisomerase II/histidine kinase"/>
    <property type="match status" value="1"/>
</dbReference>
<dbReference type="Pfam" id="PF00512">
    <property type="entry name" value="HisKA"/>
    <property type="match status" value="1"/>
</dbReference>
<evidence type="ECO:0000313" key="12">
    <source>
        <dbReference type="Proteomes" id="UP000239898"/>
    </source>
</evidence>
<dbReference type="Pfam" id="PF08448">
    <property type="entry name" value="PAS_4"/>
    <property type="match status" value="1"/>
</dbReference>
<dbReference type="InterPro" id="IPR003594">
    <property type="entry name" value="HATPase_dom"/>
</dbReference>
<evidence type="ECO:0000313" key="11">
    <source>
        <dbReference type="EMBL" id="PPT93333.1"/>
    </source>
</evidence>
<evidence type="ECO:0000256" key="3">
    <source>
        <dbReference type="ARBA" id="ARBA00022553"/>
    </source>
</evidence>
<dbReference type="InterPro" id="IPR003661">
    <property type="entry name" value="HisK_dim/P_dom"/>
</dbReference>
<keyword evidence="3 6" id="KW-0597">Phosphoprotein</keyword>
<dbReference type="InterPro" id="IPR000014">
    <property type="entry name" value="PAS"/>
</dbReference>
<dbReference type="InterPro" id="IPR036890">
    <property type="entry name" value="HATPase_C_sf"/>
</dbReference>
<feature type="domain" description="Histidine kinase" evidence="8">
    <location>
        <begin position="829"/>
        <end position="1052"/>
    </location>
</feature>
<dbReference type="FunFam" id="3.30.565.10:FF:000010">
    <property type="entry name" value="Sensor histidine kinase RcsC"/>
    <property type="match status" value="1"/>
</dbReference>
<dbReference type="CDD" id="cd00082">
    <property type="entry name" value="HisKA"/>
    <property type="match status" value="1"/>
</dbReference>
<evidence type="ECO:0000256" key="5">
    <source>
        <dbReference type="PROSITE-ProRule" id="PRU00110"/>
    </source>
</evidence>
<dbReference type="PROSITE" id="PS50109">
    <property type="entry name" value="HIS_KIN"/>
    <property type="match status" value="1"/>
</dbReference>
<keyword evidence="7" id="KW-0472">Membrane</keyword>
<dbReference type="InterPro" id="IPR036641">
    <property type="entry name" value="HPT_dom_sf"/>
</dbReference>
<dbReference type="GO" id="GO:0005524">
    <property type="term" value="F:ATP binding"/>
    <property type="evidence" value="ECO:0007669"/>
    <property type="project" value="UniProtKB-KW"/>
</dbReference>
<dbReference type="InterPro" id="IPR035965">
    <property type="entry name" value="PAS-like_dom_sf"/>
</dbReference>
<dbReference type="InterPro" id="IPR005467">
    <property type="entry name" value="His_kinase_dom"/>
</dbReference>
<comment type="caution">
    <text evidence="11">The sequence shown here is derived from an EMBL/GenBank/DDBJ whole genome shotgun (WGS) entry which is preliminary data.</text>
</comment>
<dbReference type="GO" id="GO:0000155">
    <property type="term" value="F:phosphorelay sensor kinase activity"/>
    <property type="evidence" value="ECO:0007669"/>
    <property type="project" value="InterPro"/>
</dbReference>
<comment type="catalytic activity">
    <reaction evidence="1">
        <text>ATP + protein L-histidine = ADP + protein N-phospho-L-histidine.</text>
        <dbReference type="EC" id="2.7.13.3"/>
    </reaction>
</comment>
<keyword evidence="12" id="KW-1185">Reference proteome</keyword>
<feature type="modified residue" description="Phosphohistidine" evidence="5">
    <location>
        <position position="1349"/>
    </location>
</feature>
<dbReference type="Gene3D" id="3.40.190.10">
    <property type="entry name" value="Periplasmic binding protein-like II"/>
    <property type="match status" value="4"/>
</dbReference>
<evidence type="ECO:0000256" key="2">
    <source>
        <dbReference type="ARBA" id="ARBA00012438"/>
    </source>
</evidence>
<dbReference type="CDD" id="cd01007">
    <property type="entry name" value="PBP2_BvgS_HisK_like"/>
    <property type="match status" value="2"/>
</dbReference>
<dbReference type="PROSITE" id="PS50894">
    <property type="entry name" value="HPT"/>
    <property type="match status" value="1"/>
</dbReference>
<dbReference type="InterPro" id="IPR008207">
    <property type="entry name" value="Sig_transdc_His_kin_Hpt_dom"/>
</dbReference>
<evidence type="ECO:0000259" key="8">
    <source>
        <dbReference type="PROSITE" id="PS50109"/>
    </source>
</evidence>
<dbReference type="Gene3D" id="3.40.50.2300">
    <property type="match status" value="1"/>
</dbReference>
<dbReference type="CDD" id="cd17546">
    <property type="entry name" value="REC_hyHK_CKI1_RcsC-like"/>
    <property type="match status" value="1"/>
</dbReference>
<evidence type="ECO:0000259" key="10">
    <source>
        <dbReference type="PROSITE" id="PS50894"/>
    </source>
</evidence>
<dbReference type="NCBIfam" id="TIGR00229">
    <property type="entry name" value="sensory_box"/>
    <property type="match status" value="1"/>
</dbReference>
<feature type="modified residue" description="4-aspartylphosphate" evidence="6">
    <location>
        <position position="1228"/>
    </location>
</feature>
<dbReference type="SUPFAM" id="SSF53850">
    <property type="entry name" value="Periplasmic binding protein-like II"/>
    <property type="match status" value="2"/>
</dbReference>
<dbReference type="CDD" id="cd16922">
    <property type="entry name" value="HATPase_EvgS-ArcB-TorS-like"/>
    <property type="match status" value="1"/>
</dbReference>